<name>A0ABN1K8H1_9BURK</name>
<comment type="catalytic activity">
    <reaction evidence="2">
        <text>2 GTP = 3',3'-c-di-GMP + 2 diphosphate</text>
        <dbReference type="Rhea" id="RHEA:24898"/>
        <dbReference type="ChEBI" id="CHEBI:33019"/>
        <dbReference type="ChEBI" id="CHEBI:37565"/>
        <dbReference type="ChEBI" id="CHEBI:58805"/>
        <dbReference type="EC" id="2.7.7.65"/>
    </reaction>
</comment>
<organism evidence="6 7">
    <name type="scientific">Ideonella azotifigens</name>
    <dbReference type="NCBI Taxonomy" id="513160"/>
    <lineage>
        <taxon>Bacteria</taxon>
        <taxon>Pseudomonadati</taxon>
        <taxon>Pseudomonadota</taxon>
        <taxon>Betaproteobacteria</taxon>
        <taxon>Burkholderiales</taxon>
        <taxon>Sphaerotilaceae</taxon>
        <taxon>Ideonella</taxon>
    </lineage>
</organism>
<reference evidence="6 7" key="1">
    <citation type="journal article" date="2019" name="Int. J. Syst. Evol. Microbiol.">
        <title>The Global Catalogue of Microorganisms (GCM) 10K type strain sequencing project: providing services to taxonomists for standard genome sequencing and annotation.</title>
        <authorList>
            <consortium name="The Broad Institute Genomics Platform"/>
            <consortium name="The Broad Institute Genome Sequencing Center for Infectious Disease"/>
            <person name="Wu L."/>
            <person name="Ma J."/>
        </authorList>
    </citation>
    <scope>NUCLEOTIDE SEQUENCE [LARGE SCALE GENOMIC DNA]</scope>
    <source>
        <strain evidence="6 7">JCM 15503</strain>
    </source>
</reference>
<feature type="transmembrane region" description="Helical" evidence="4">
    <location>
        <begin position="85"/>
        <end position="103"/>
    </location>
</feature>
<dbReference type="InterPro" id="IPR000160">
    <property type="entry name" value="GGDEF_dom"/>
</dbReference>
<dbReference type="Pfam" id="PF00990">
    <property type="entry name" value="GGDEF"/>
    <property type="match status" value="1"/>
</dbReference>
<evidence type="ECO:0000313" key="7">
    <source>
        <dbReference type="Proteomes" id="UP001500279"/>
    </source>
</evidence>
<feature type="domain" description="GGDEF" evidence="5">
    <location>
        <begin position="232"/>
        <end position="366"/>
    </location>
</feature>
<dbReference type="NCBIfam" id="TIGR00254">
    <property type="entry name" value="GGDEF"/>
    <property type="match status" value="1"/>
</dbReference>
<dbReference type="PROSITE" id="PS50887">
    <property type="entry name" value="GGDEF"/>
    <property type="match status" value="1"/>
</dbReference>
<protein>
    <recommendedName>
        <fullName evidence="1">diguanylate cyclase</fullName>
        <ecNumber evidence="1">2.7.7.65</ecNumber>
    </recommendedName>
</protein>
<feature type="transmembrane region" description="Helical" evidence="4">
    <location>
        <begin position="109"/>
        <end position="126"/>
    </location>
</feature>
<dbReference type="Gene3D" id="3.30.70.270">
    <property type="match status" value="1"/>
</dbReference>
<dbReference type="PANTHER" id="PTHR45138">
    <property type="entry name" value="REGULATORY COMPONENTS OF SENSORY TRANSDUCTION SYSTEM"/>
    <property type="match status" value="1"/>
</dbReference>
<dbReference type="EMBL" id="BAAAEW010000025">
    <property type="protein sequence ID" value="GAA0758165.1"/>
    <property type="molecule type" value="Genomic_DNA"/>
</dbReference>
<sequence length="395" mass="42757">MRAGWPDRSHGLGRVMRALVTSLLQGGRLIVSGMLMAAVVHAAFVVLFLAAGVTGLAVFNVISSLLYLLMTLLMRQPRWRRLCEAMAGIEVVLHACVACYWLGWDSGFHYYLLLMLPTLMVSTLMPRRTKWLGCAACVLLYLGLDLLSHRGPPPQVLPGGWLQALRMFNAAATLTMLAGLSAIYYNLVLRAESGLREMASLDPLTGLLNRRSLAELAHDQLARLNDASSPLSALSVLLGDVDHFKAVNDQHGHEVGDLVLRTISQALQSGMRQGDLLGRWGGEEFLVLLPGTELPAARMVAERLRALVQARSLRLPGAATLLPVSISFGLCQAQPGEPLAQAIARADQALYRAKQAGRNRVALADQVIDTQPPSTLPPQDWAEQDAPSAEGDGRA</sequence>
<evidence type="ECO:0000259" key="5">
    <source>
        <dbReference type="PROSITE" id="PS50887"/>
    </source>
</evidence>
<gene>
    <name evidence="6" type="ORF">GCM10009107_38410</name>
</gene>
<feature type="transmembrane region" description="Helical" evidence="4">
    <location>
        <begin position="131"/>
        <end position="148"/>
    </location>
</feature>
<dbReference type="InterPro" id="IPR029787">
    <property type="entry name" value="Nucleotide_cyclase"/>
</dbReference>
<dbReference type="SMART" id="SM00267">
    <property type="entry name" value="GGDEF"/>
    <property type="match status" value="1"/>
</dbReference>
<proteinExistence type="predicted"/>
<keyword evidence="7" id="KW-1185">Reference proteome</keyword>
<evidence type="ECO:0000256" key="4">
    <source>
        <dbReference type="SAM" id="Phobius"/>
    </source>
</evidence>
<feature type="region of interest" description="Disordered" evidence="3">
    <location>
        <begin position="365"/>
        <end position="395"/>
    </location>
</feature>
<keyword evidence="4" id="KW-0472">Membrane</keyword>
<dbReference type="EC" id="2.7.7.65" evidence="1"/>
<dbReference type="SUPFAM" id="SSF55073">
    <property type="entry name" value="Nucleotide cyclase"/>
    <property type="match status" value="1"/>
</dbReference>
<feature type="transmembrane region" description="Helical" evidence="4">
    <location>
        <begin position="168"/>
        <end position="188"/>
    </location>
</feature>
<evidence type="ECO:0000256" key="3">
    <source>
        <dbReference type="SAM" id="MobiDB-lite"/>
    </source>
</evidence>
<keyword evidence="4" id="KW-0812">Transmembrane</keyword>
<evidence type="ECO:0000256" key="1">
    <source>
        <dbReference type="ARBA" id="ARBA00012528"/>
    </source>
</evidence>
<feature type="transmembrane region" description="Helical" evidence="4">
    <location>
        <begin position="56"/>
        <end position="73"/>
    </location>
</feature>
<accession>A0ABN1K8H1</accession>
<dbReference type="CDD" id="cd01949">
    <property type="entry name" value="GGDEF"/>
    <property type="match status" value="1"/>
</dbReference>
<keyword evidence="4" id="KW-1133">Transmembrane helix</keyword>
<feature type="transmembrane region" description="Helical" evidence="4">
    <location>
        <begin position="29"/>
        <end position="50"/>
    </location>
</feature>
<dbReference type="InterPro" id="IPR050469">
    <property type="entry name" value="Diguanylate_Cyclase"/>
</dbReference>
<evidence type="ECO:0000256" key="2">
    <source>
        <dbReference type="ARBA" id="ARBA00034247"/>
    </source>
</evidence>
<dbReference type="PANTHER" id="PTHR45138:SF9">
    <property type="entry name" value="DIGUANYLATE CYCLASE DGCM-RELATED"/>
    <property type="match status" value="1"/>
</dbReference>
<dbReference type="InterPro" id="IPR043128">
    <property type="entry name" value="Rev_trsase/Diguanyl_cyclase"/>
</dbReference>
<dbReference type="Proteomes" id="UP001500279">
    <property type="component" value="Unassembled WGS sequence"/>
</dbReference>
<evidence type="ECO:0000313" key="6">
    <source>
        <dbReference type="EMBL" id="GAA0758165.1"/>
    </source>
</evidence>
<comment type="caution">
    <text evidence="6">The sequence shown here is derived from an EMBL/GenBank/DDBJ whole genome shotgun (WGS) entry which is preliminary data.</text>
</comment>